<proteinExistence type="inferred from homology"/>
<dbReference type="EMBL" id="VYWO01000001">
    <property type="protein sequence ID" value="KAA9302285.1"/>
    <property type="molecule type" value="Genomic_DNA"/>
</dbReference>
<dbReference type="PANTHER" id="PTHR47505:SF1">
    <property type="entry name" value="DNA UTILIZATION PROTEIN YHGH"/>
    <property type="match status" value="1"/>
</dbReference>
<dbReference type="InterPro" id="IPR000836">
    <property type="entry name" value="PRTase_dom"/>
</dbReference>
<name>A0A5N1GMT5_9LACT</name>
<dbReference type="CDD" id="cd06223">
    <property type="entry name" value="PRTases_typeI"/>
    <property type="match status" value="1"/>
</dbReference>
<sequence>MDIQTDNYCKDCLKWQAQGWHFHNHALMHYDDAFKAWLHQFKRLGDVRLAPSFYQVLQDFHKTQAGAIWLPLPSSEANYRKRGFHQTECILEAVGIPYAQAFLPSQAKGAKQALKGRQARLQADRGIQLVPDFSYAKDQSFILFDDVYTTGATMYACYQALKQAGYQNLSGFSLAR</sequence>
<evidence type="ECO:0000313" key="3">
    <source>
        <dbReference type="Proteomes" id="UP000327148"/>
    </source>
</evidence>
<protein>
    <submittedName>
        <fullName evidence="2">ComF family protein</fullName>
    </submittedName>
</protein>
<evidence type="ECO:0000256" key="1">
    <source>
        <dbReference type="ARBA" id="ARBA00008007"/>
    </source>
</evidence>
<dbReference type="Gene3D" id="3.40.50.2020">
    <property type="match status" value="1"/>
</dbReference>
<reference evidence="2 3" key="1">
    <citation type="submission" date="2019-09" db="EMBL/GenBank/DDBJ databases">
        <title>Draft genome sequence assemblies of isolates from the urinary tract.</title>
        <authorList>
            <person name="Mores C.R."/>
            <person name="Putonti C."/>
            <person name="Wolfe A.J."/>
        </authorList>
    </citation>
    <scope>NUCLEOTIDE SEQUENCE [LARGE SCALE GENOMIC DNA]</scope>
    <source>
        <strain evidence="2 3">UMB623</strain>
    </source>
</reference>
<dbReference type="AlphaFoldDB" id="A0A5N1GMT5"/>
<evidence type="ECO:0000313" key="2">
    <source>
        <dbReference type="EMBL" id="KAA9302285.1"/>
    </source>
</evidence>
<dbReference type="InterPro" id="IPR051910">
    <property type="entry name" value="ComF/GntX_DNA_util-trans"/>
</dbReference>
<dbReference type="InterPro" id="IPR029057">
    <property type="entry name" value="PRTase-like"/>
</dbReference>
<gene>
    <name evidence="2" type="ORF">F6I03_03465</name>
</gene>
<dbReference type="SUPFAM" id="SSF53271">
    <property type="entry name" value="PRTase-like"/>
    <property type="match status" value="1"/>
</dbReference>
<dbReference type="Proteomes" id="UP000327148">
    <property type="component" value="Unassembled WGS sequence"/>
</dbReference>
<dbReference type="PANTHER" id="PTHR47505">
    <property type="entry name" value="DNA UTILIZATION PROTEIN YHGH"/>
    <property type="match status" value="1"/>
</dbReference>
<comment type="similarity">
    <text evidence="1">Belongs to the ComF/GntX family.</text>
</comment>
<comment type="caution">
    <text evidence="2">The sequence shown here is derived from an EMBL/GenBank/DDBJ whole genome shotgun (WGS) entry which is preliminary data.</text>
</comment>
<accession>A0A5N1GMT5</accession>
<dbReference type="STRING" id="119206.AWM72_05680"/>
<organism evidence="2 3">
    <name type="scientific">Aerococcus sanguinicola</name>
    <dbReference type="NCBI Taxonomy" id="119206"/>
    <lineage>
        <taxon>Bacteria</taxon>
        <taxon>Bacillati</taxon>
        <taxon>Bacillota</taxon>
        <taxon>Bacilli</taxon>
        <taxon>Lactobacillales</taxon>
        <taxon>Aerococcaceae</taxon>
        <taxon>Aerococcus</taxon>
    </lineage>
</organism>